<dbReference type="EMBL" id="LR031573">
    <property type="protein sequence ID" value="VDC90257.1"/>
    <property type="molecule type" value="Genomic_DNA"/>
</dbReference>
<sequence>MFTAVTYRSAGIDLVFSRVNITSISCKVLIVALSFSMRSIIYMFDSVCFSLCGNGFARWLFRYASYYCLENLHSCWQVCHS</sequence>
<protein>
    <submittedName>
        <fullName evidence="1">Uncharacterized protein</fullName>
    </submittedName>
</protein>
<name>A0A3P6AES3_BRACM</name>
<gene>
    <name evidence="1" type="ORF">BRAA02T07731Z</name>
</gene>
<reference evidence="1" key="1">
    <citation type="submission" date="2018-11" db="EMBL/GenBank/DDBJ databases">
        <authorList>
            <consortium name="Genoscope - CEA"/>
            <person name="William W."/>
        </authorList>
    </citation>
    <scope>NUCLEOTIDE SEQUENCE</scope>
</reference>
<organism evidence="1">
    <name type="scientific">Brassica campestris</name>
    <name type="common">Field mustard</name>
    <dbReference type="NCBI Taxonomy" id="3711"/>
    <lineage>
        <taxon>Eukaryota</taxon>
        <taxon>Viridiplantae</taxon>
        <taxon>Streptophyta</taxon>
        <taxon>Embryophyta</taxon>
        <taxon>Tracheophyta</taxon>
        <taxon>Spermatophyta</taxon>
        <taxon>Magnoliopsida</taxon>
        <taxon>eudicotyledons</taxon>
        <taxon>Gunneridae</taxon>
        <taxon>Pentapetalae</taxon>
        <taxon>rosids</taxon>
        <taxon>malvids</taxon>
        <taxon>Brassicales</taxon>
        <taxon>Brassicaceae</taxon>
        <taxon>Brassiceae</taxon>
        <taxon>Brassica</taxon>
    </lineage>
</organism>
<evidence type="ECO:0000313" key="1">
    <source>
        <dbReference type="EMBL" id="VDC90257.1"/>
    </source>
</evidence>
<accession>A0A3P6AES3</accession>
<proteinExistence type="predicted"/>
<dbReference type="AlphaFoldDB" id="A0A3P6AES3"/>